<dbReference type="Proteomes" id="UP000229699">
    <property type="component" value="Unassembled WGS sequence"/>
</dbReference>
<keyword evidence="1" id="KW-0812">Transmembrane</keyword>
<protein>
    <submittedName>
        <fullName evidence="2">Uncharacterized protein</fullName>
    </submittedName>
</protein>
<evidence type="ECO:0000313" key="2">
    <source>
        <dbReference type="EMBL" id="PIP63640.1"/>
    </source>
</evidence>
<name>A0A2H0C2P7_9BACT</name>
<feature type="transmembrane region" description="Helical" evidence="1">
    <location>
        <begin position="50"/>
        <end position="68"/>
    </location>
</feature>
<accession>A0A2H0C2P7</accession>
<evidence type="ECO:0000256" key="1">
    <source>
        <dbReference type="SAM" id="Phobius"/>
    </source>
</evidence>
<gene>
    <name evidence="2" type="ORF">COW97_01455</name>
</gene>
<dbReference type="AlphaFoldDB" id="A0A2H0C2P7"/>
<reference evidence="2 3" key="1">
    <citation type="submission" date="2017-09" db="EMBL/GenBank/DDBJ databases">
        <title>Depth-based differentiation of microbial function through sediment-hosted aquifers and enrichment of novel symbionts in the deep terrestrial subsurface.</title>
        <authorList>
            <person name="Probst A.J."/>
            <person name="Ladd B."/>
            <person name="Jarett J.K."/>
            <person name="Geller-Mcgrath D.E."/>
            <person name="Sieber C.M."/>
            <person name="Emerson J.B."/>
            <person name="Anantharaman K."/>
            <person name="Thomas B.C."/>
            <person name="Malmstrom R."/>
            <person name="Stieglmeier M."/>
            <person name="Klingl A."/>
            <person name="Woyke T."/>
            <person name="Ryan C.M."/>
            <person name="Banfield J.F."/>
        </authorList>
    </citation>
    <scope>NUCLEOTIDE SEQUENCE [LARGE SCALE GENOMIC DNA]</scope>
    <source>
        <strain evidence="2">CG22_combo_CG10-13_8_21_14_all_34_12</strain>
    </source>
</reference>
<proteinExistence type="predicted"/>
<keyword evidence="1" id="KW-0472">Membrane</keyword>
<dbReference type="EMBL" id="PCTC01000029">
    <property type="protein sequence ID" value="PIP63640.1"/>
    <property type="molecule type" value="Genomic_DNA"/>
</dbReference>
<sequence length="69" mass="8229">MATLEMRRFFTHWNKKEKGFRTPLRLPDVKFAKREGDSSIKERWMHLPEIVTSLGVISLFATAFLHYFN</sequence>
<evidence type="ECO:0000313" key="3">
    <source>
        <dbReference type="Proteomes" id="UP000229699"/>
    </source>
</evidence>
<keyword evidence="1" id="KW-1133">Transmembrane helix</keyword>
<organism evidence="2 3">
    <name type="scientific">Candidatus Roizmanbacteria bacterium CG22_combo_CG10-13_8_21_14_all_34_12</name>
    <dbReference type="NCBI Taxonomy" id="1974860"/>
    <lineage>
        <taxon>Bacteria</taxon>
        <taxon>Candidatus Roizmaniibacteriota</taxon>
    </lineage>
</organism>
<comment type="caution">
    <text evidence="2">The sequence shown here is derived from an EMBL/GenBank/DDBJ whole genome shotgun (WGS) entry which is preliminary data.</text>
</comment>